<evidence type="ECO:0000313" key="8">
    <source>
        <dbReference type="Proteomes" id="UP000298663"/>
    </source>
</evidence>
<dbReference type="GO" id="GO:0003723">
    <property type="term" value="F:RNA binding"/>
    <property type="evidence" value="ECO:0007669"/>
    <property type="project" value="UniProtKB-UniRule"/>
</dbReference>
<reference evidence="7 8" key="2">
    <citation type="journal article" date="2019" name="G3 (Bethesda)">
        <title>Hybrid Assembly of the Genome of the Entomopathogenic Nematode Steinernema carpocapsae Identifies the X-Chromosome.</title>
        <authorList>
            <person name="Serra L."/>
            <person name="Macchietto M."/>
            <person name="Macias-Munoz A."/>
            <person name="McGill C.J."/>
            <person name="Rodriguez I.M."/>
            <person name="Rodriguez B."/>
            <person name="Murad R."/>
            <person name="Mortazavi A."/>
        </authorList>
    </citation>
    <scope>NUCLEOTIDE SEQUENCE [LARGE SCALE GENOMIC DNA]</scope>
    <source>
        <strain evidence="7 8">ALL</strain>
    </source>
</reference>
<dbReference type="Proteomes" id="UP000298663">
    <property type="component" value="Unassembled WGS sequence"/>
</dbReference>
<feature type="region of interest" description="Disordered" evidence="5">
    <location>
        <begin position="1"/>
        <end position="21"/>
    </location>
</feature>
<dbReference type="Gene3D" id="3.30.70.330">
    <property type="match status" value="1"/>
</dbReference>
<proteinExistence type="predicted"/>
<dbReference type="PROSITE" id="PS50102">
    <property type="entry name" value="RRM"/>
    <property type="match status" value="1"/>
</dbReference>
<evidence type="ECO:0000256" key="3">
    <source>
        <dbReference type="ARBA" id="ARBA00023242"/>
    </source>
</evidence>
<dbReference type="GO" id="GO:0006355">
    <property type="term" value="P:regulation of DNA-templated transcription"/>
    <property type="evidence" value="ECO:0007669"/>
    <property type="project" value="InterPro"/>
</dbReference>
<dbReference type="InterPro" id="IPR035979">
    <property type="entry name" value="RBD_domain_sf"/>
</dbReference>
<keyword evidence="2 4" id="KW-0694">RNA-binding</keyword>
<sequence length="518" mass="55253">MAAEYPDADLQGVAPGADGDAGQYAYNAQWQQYYASTGATPEQGGYQAAGGNGANDSDQRQPYYEQRESQDAAPGGQDAYQKDQSWERREPSRRWDNDTRRPGAADPEDRDGYQVRGYNAAAPPRSFDDGKVEVRDTVFVQGIPTNINEQFINDVFSTQGDIAINDRNNKPMIKIYTERDGTPKGECTIKFVDVTIAEKVIETYNGQCFPGTENRMTLSLAKFNANPAGGRGRGRGGFRGDRGSFGGRGGFRGGRGGFGDRGYGGDRDRGYGGGDRGYGDRGGDRGGDRSYGETVTRVEADETRAEDTAAEATEVTAVAEIAAMAVTVAAEIAVLAETVPANVPTAVETVGTVEIATEAATAEVLRPRVDTVEEMTVELEDLVEETTAAVADFAEEAMEDTEASTVEDAEVMATESAEVASVAHVELPEEDPAQQGQDSSLARATGLAVVETRTLDSDGNAIAATPRNQREPEATVAPEEERCVTARPTEAETAASAETTATVALVTDLIEFSVKKQH</sequence>
<feature type="compositionally biased region" description="Gly residues" evidence="5">
    <location>
        <begin position="229"/>
        <end position="262"/>
    </location>
</feature>
<feature type="compositionally biased region" description="Basic and acidic residues" evidence="5">
    <location>
        <begin position="277"/>
        <end position="294"/>
    </location>
</feature>
<evidence type="ECO:0000256" key="1">
    <source>
        <dbReference type="ARBA" id="ARBA00004123"/>
    </source>
</evidence>
<evidence type="ECO:0000256" key="5">
    <source>
        <dbReference type="SAM" id="MobiDB-lite"/>
    </source>
</evidence>
<dbReference type="InterPro" id="IPR000504">
    <property type="entry name" value="RRM_dom"/>
</dbReference>
<organism evidence="7 8">
    <name type="scientific">Steinernema carpocapsae</name>
    <name type="common">Entomopathogenic nematode</name>
    <dbReference type="NCBI Taxonomy" id="34508"/>
    <lineage>
        <taxon>Eukaryota</taxon>
        <taxon>Metazoa</taxon>
        <taxon>Ecdysozoa</taxon>
        <taxon>Nematoda</taxon>
        <taxon>Chromadorea</taxon>
        <taxon>Rhabditida</taxon>
        <taxon>Tylenchina</taxon>
        <taxon>Panagrolaimomorpha</taxon>
        <taxon>Strongyloidoidea</taxon>
        <taxon>Steinernematidae</taxon>
        <taxon>Steinernema</taxon>
    </lineage>
</organism>
<dbReference type="InterPro" id="IPR012677">
    <property type="entry name" value="Nucleotide-bd_a/b_plait_sf"/>
</dbReference>
<dbReference type="PANTHER" id="PTHR23238">
    <property type="entry name" value="RNA BINDING PROTEIN"/>
    <property type="match status" value="1"/>
</dbReference>
<comment type="subcellular location">
    <subcellularLocation>
        <location evidence="1">Nucleus</location>
    </subcellularLocation>
</comment>
<comment type="caution">
    <text evidence="7">The sequence shown here is derived from an EMBL/GenBank/DDBJ whole genome shotgun (WGS) entry which is preliminary data.</text>
</comment>
<dbReference type="SUPFAM" id="SSF54928">
    <property type="entry name" value="RNA-binding domain, RBD"/>
    <property type="match status" value="1"/>
</dbReference>
<dbReference type="OrthoDB" id="76445at2759"/>
<feature type="compositionally biased region" description="Basic and acidic residues" evidence="5">
    <location>
        <begin position="468"/>
        <end position="482"/>
    </location>
</feature>
<feature type="compositionally biased region" description="Basic and acidic residues" evidence="5">
    <location>
        <begin position="80"/>
        <end position="103"/>
    </location>
</feature>
<dbReference type="InterPro" id="IPR034870">
    <property type="entry name" value="TET_fam"/>
</dbReference>
<keyword evidence="8" id="KW-1185">Reference proteome</keyword>
<feature type="region of interest" description="Disordered" evidence="5">
    <location>
        <begin position="229"/>
        <end position="294"/>
    </location>
</feature>
<feature type="domain" description="RRM" evidence="6">
    <location>
        <begin position="136"/>
        <end position="223"/>
    </location>
</feature>
<feature type="region of interest" description="Disordered" evidence="5">
    <location>
        <begin position="457"/>
        <end position="482"/>
    </location>
</feature>
<dbReference type="EMBL" id="AZBU02000001">
    <property type="protein sequence ID" value="TMS35300.1"/>
    <property type="molecule type" value="Genomic_DNA"/>
</dbReference>
<dbReference type="SMART" id="SM00360">
    <property type="entry name" value="RRM"/>
    <property type="match status" value="1"/>
</dbReference>
<dbReference type="AlphaFoldDB" id="A0A4U8UQ35"/>
<evidence type="ECO:0000256" key="4">
    <source>
        <dbReference type="PROSITE-ProRule" id="PRU00176"/>
    </source>
</evidence>
<dbReference type="Pfam" id="PF00076">
    <property type="entry name" value="RRM_1"/>
    <property type="match status" value="1"/>
</dbReference>
<accession>A0A4U8UQ35</accession>
<gene>
    <name evidence="7" type="ORF">L596_002731</name>
</gene>
<evidence type="ECO:0000256" key="2">
    <source>
        <dbReference type="ARBA" id="ARBA00022884"/>
    </source>
</evidence>
<evidence type="ECO:0000313" key="7">
    <source>
        <dbReference type="EMBL" id="TMS35300.1"/>
    </source>
</evidence>
<keyword evidence="3" id="KW-0539">Nucleus</keyword>
<feature type="region of interest" description="Disordered" evidence="5">
    <location>
        <begin position="39"/>
        <end position="129"/>
    </location>
</feature>
<reference evidence="7 8" key="1">
    <citation type="journal article" date="2015" name="Genome Biol.">
        <title>Comparative genomics of Steinernema reveals deeply conserved gene regulatory networks.</title>
        <authorList>
            <person name="Dillman A.R."/>
            <person name="Macchietto M."/>
            <person name="Porter C.F."/>
            <person name="Rogers A."/>
            <person name="Williams B."/>
            <person name="Antoshechkin I."/>
            <person name="Lee M.M."/>
            <person name="Goodwin Z."/>
            <person name="Lu X."/>
            <person name="Lewis E.E."/>
            <person name="Goodrich-Blair H."/>
            <person name="Stock S.P."/>
            <person name="Adams B.J."/>
            <person name="Sternberg P.W."/>
            <person name="Mortazavi A."/>
        </authorList>
    </citation>
    <scope>NUCLEOTIDE SEQUENCE [LARGE SCALE GENOMIC DNA]</scope>
    <source>
        <strain evidence="7 8">ALL</strain>
    </source>
</reference>
<evidence type="ECO:0000259" key="6">
    <source>
        <dbReference type="PROSITE" id="PS50102"/>
    </source>
</evidence>
<dbReference type="STRING" id="34508.A0A4U8UQ35"/>
<name>A0A4U8UQ35_STECR</name>
<dbReference type="GO" id="GO:0005634">
    <property type="term" value="C:nucleus"/>
    <property type="evidence" value="ECO:0007669"/>
    <property type="project" value="UniProtKB-SubCell"/>
</dbReference>
<protein>
    <recommendedName>
        <fullName evidence="6">RRM domain-containing protein</fullName>
    </recommendedName>
</protein>